<dbReference type="AlphaFoldDB" id="A0A426X4V9"/>
<dbReference type="PANTHER" id="PTHR31741:SF3">
    <property type="entry name" value="O-FUCOSYLTRANSFERASE FAMILY PROTEIN"/>
    <property type="match status" value="1"/>
</dbReference>
<evidence type="ECO:0000256" key="1">
    <source>
        <dbReference type="SAM" id="MobiDB-lite"/>
    </source>
</evidence>
<evidence type="ECO:0008006" key="5">
    <source>
        <dbReference type="Google" id="ProtNLM"/>
    </source>
</evidence>
<evidence type="ECO:0000313" key="3">
    <source>
        <dbReference type="EMBL" id="RRT34498.1"/>
    </source>
</evidence>
<sequence length="228" mass="26045">MGRGAYWIQRMYRFERAMGSECRGERHHGLKPGVEGKVEKLKSRSKLKLWMIRTMTTVLLWTCVLQLTALGGSWGPRVLKGWPSCFTPSFSPLSLKQVAPVVEKIALPPKSDDIFIPTYDGNMAKVVEGHRRYIGFKKTITLDRKLLVELIDQYNNGTLGWDDFSSSVKATHANRMGRATRRAVIPDRPKEEDYFYANPQECLQQPPDKPWTSRVRYDGTNLSRTPVA</sequence>
<accession>A0A426X4V9</accession>
<keyword evidence="2" id="KW-0472">Membrane</keyword>
<name>A0A426X4V9_ENSVE</name>
<dbReference type="EMBL" id="AMZH03026690">
    <property type="protein sequence ID" value="RRT34498.1"/>
    <property type="molecule type" value="Genomic_DNA"/>
</dbReference>
<keyword evidence="2" id="KW-0812">Transmembrane</keyword>
<gene>
    <name evidence="3" type="ORF">B296_00054713</name>
</gene>
<organism evidence="3 4">
    <name type="scientific">Ensete ventricosum</name>
    <name type="common">Abyssinian banana</name>
    <name type="synonym">Musa ensete</name>
    <dbReference type="NCBI Taxonomy" id="4639"/>
    <lineage>
        <taxon>Eukaryota</taxon>
        <taxon>Viridiplantae</taxon>
        <taxon>Streptophyta</taxon>
        <taxon>Embryophyta</taxon>
        <taxon>Tracheophyta</taxon>
        <taxon>Spermatophyta</taxon>
        <taxon>Magnoliopsida</taxon>
        <taxon>Liliopsida</taxon>
        <taxon>Zingiberales</taxon>
        <taxon>Musaceae</taxon>
        <taxon>Ensete</taxon>
    </lineage>
</organism>
<feature type="transmembrane region" description="Helical" evidence="2">
    <location>
        <begin position="50"/>
        <end position="74"/>
    </location>
</feature>
<dbReference type="Proteomes" id="UP000287651">
    <property type="component" value="Unassembled WGS sequence"/>
</dbReference>
<evidence type="ECO:0000256" key="2">
    <source>
        <dbReference type="SAM" id="Phobius"/>
    </source>
</evidence>
<dbReference type="GO" id="GO:0005737">
    <property type="term" value="C:cytoplasm"/>
    <property type="evidence" value="ECO:0007669"/>
    <property type="project" value="TreeGrafter"/>
</dbReference>
<comment type="caution">
    <text evidence="3">The sequence shown here is derived from an EMBL/GenBank/DDBJ whole genome shotgun (WGS) entry which is preliminary data.</text>
</comment>
<evidence type="ECO:0000313" key="4">
    <source>
        <dbReference type="Proteomes" id="UP000287651"/>
    </source>
</evidence>
<keyword evidence="2" id="KW-1133">Transmembrane helix</keyword>
<reference evidence="3 4" key="1">
    <citation type="journal article" date="2014" name="Agronomy (Basel)">
        <title>A Draft Genome Sequence for Ensete ventricosum, the Drought-Tolerant Tree Against Hunger.</title>
        <authorList>
            <person name="Harrison J."/>
            <person name="Moore K.A."/>
            <person name="Paszkiewicz K."/>
            <person name="Jones T."/>
            <person name="Grant M."/>
            <person name="Ambacheew D."/>
            <person name="Muzemil S."/>
            <person name="Studholme D.J."/>
        </authorList>
    </citation>
    <scope>NUCLEOTIDE SEQUENCE [LARGE SCALE GENOMIC DNA]</scope>
</reference>
<proteinExistence type="predicted"/>
<protein>
    <recommendedName>
        <fullName evidence="5">O-fucosyltransferase family protein</fullName>
    </recommendedName>
</protein>
<feature type="region of interest" description="Disordered" evidence="1">
    <location>
        <begin position="201"/>
        <end position="228"/>
    </location>
</feature>
<dbReference type="PANTHER" id="PTHR31741">
    <property type="entry name" value="OS02G0726500 PROTEIN-RELATED"/>
    <property type="match status" value="1"/>
</dbReference>